<organism evidence="1">
    <name type="scientific">Caldimicrobium thiodismutans</name>
    <dbReference type="NCBI Taxonomy" id="1653476"/>
    <lineage>
        <taxon>Bacteria</taxon>
        <taxon>Pseudomonadati</taxon>
        <taxon>Thermodesulfobacteriota</taxon>
        <taxon>Thermodesulfobacteria</taxon>
        <taxon>Thermodesulfobacteriales</taxon>
        <taxon>Thermodesulfobacteriaceae</taxon>
        <taxon>Caldimicrobium</taxon>
    </lineage>
</organism>
<dbReference type="EMBL" id="DSZU01000003">
    <property type="protein sequence ID" value="HGV54473.1"/>
    <property type="molecule type" value="Genomic_DNA"/>
</dbReference>
<comment type="caution">
    <text evidence="1">The sequence shown here is derived from an EMBL/GenBank/DDBJ whole genome shotgun (WGS) entry which is preliminary data.</text>
</comment>
<proteinExistence type="predicted"/>
<dbReference type="AlphaFoldDB" id="A0A832LUZ7"/>
<reference evidence="1" key="1">
    <citation type="journal article" date="2020" name="mSystems">
        <title>Genome- and Community-Level Interaction Insights into Carbon Utilization and Element Cycling Functions of Hydrothermarchaeota in Hydrothermal Sediment.</title>
        <authorList>
            <person name="Zhou Z."/>
            <person name="Liu Y."/>
            <person name="Xu W."/>
            <person name="Pan J."/>
            <person name="Luo Z.H."/>
            <person name="Li M."/>
        </authorList>
    </citation>
    <scope>NUCLEOTIDE SEQUENCE [LARGE SCALE GENOMIC DNA]</scope>
    <source>
        <strain evidence="1">SpSt-605</strain>
    </source>
</reference>
<protein>
    <submittedName>
        <fullName evidence="1">Uncharacterized protein</fullName>
    </submittedName>
</protein>
<sequence>MSEKKKLSWREIDKLKDASGLAKLRRKVEKREGTTPTEDKKLKERYLKELDKLFHKRDVEKEEWLKKLHQAVGKKDFQKIALLFYEKFGLPEEGRDLIPFFDVEVREIVLEVLEKIRENFAKFSFTEKQAILAKLKAINLSTKDEFLAYKSEKLLKELTL</sequence>
<gene>
    <name evidence="1" type="ORF">ENT73_00100</name>
</gene>
<accession>A0A832LUZ7</accession>
<name>A0A832LUZ7_9BACT</name>
<evidence type="ECO:0000313" key="1">
    <source>
        <dbReference type="EMBL" id="HGV54473.1"/>
    </source>
</evidence>